<evidence type="ECO:0000256" key="2">
    <source>
        <dbReference type="ARBA" id="ARBA00005633"/>
    </source>
</evidence>
<feature type="transmembrane region" description="Helical" evidence="7">
    <location>
        <begin position="218"/>
        <end position="238"/>
    </location>
</feature>
<feature type="transmembrane region" description="Helical" evidence="7">
    <location>
        <begin position="189"/>
        <end position="212"/>
    </location>
</feature>
<gene>
    <name evidence="8" type="primary">yciC</name>
    <name evidence="8" type="ORF">ERCIKOCA2762_485</name>
</gene>
<organism evidence="8 9">
    <name type="scientific">Candidatus Erwinia haradaeae</name>
    <dbReference type="NCBI Taxonomy" id="1922217"/>
    <lineage>
        <taxon>Bacteria</taxon>
        <taxon>Pseudomonadati</taxon>
        <taxon>Pseudomonadota</taxon>
        <taxon>Gammaproteobacteria</taxon>
        <taxon>Enterobacterales</taxon>
        <taxon>Erwiniaceae</taxon>
        <taxon>Erwinia</taxon>
    </lineage>
</organism>
<proteinExistence type="inferred from homology"/>
<keyword evidence="3 7" id="KW-1003">Cell membrane</keyword>
<evidence type="ECO:0000256" key="3">
    <source>
        <dbReference type="ARBA" id="ARBA00022475"/>
    </source>
</evidence>
<reference evidence="8 9" key="1">
    <citation type="submission" date="2019-02" db="EMBL/GenBank/DDBJ databases">
        <authorList>
            <person name="Manzano-Marin A."/>
            <person name="Manzano-Marin A."/>
        </authorList>
    </citation>
    <scope>NUCLEOTIDE SEQUENCE [LARGE SCALE GENOMIC DNA]</scope>
    <source>
        <strain evidence="8 9">ErCikochiana</strain>
    </source>
</reference>
<evidence type="ECO:0000313" key="9">
    <source>
        <dbReference type="Proteomes" id="UP000294368"/>
    </source>
</evidence>
<keyword evidence="5 7" id="KW-1133">Transmembrane helix</keyword>
<accession>A0A451DAJ9</accession>
<dbReference type="AlphaFoldDB" id="A0A451DAJ9"/>
<dbReference type="NCBIfam" id="NF002774">
    <property type="entry name" value="PRK02868.1"/>
    <property type="match status" value="1"/>
</dbReference>
<feature type="transmembrane region" description="Helical" evidence="7">
    <location>
        <begin position="20"/>
        <end position="42"/>
    </location>
</feature>
<feature type="transmembrane region" description="Helical" evidence="7">
    <location>
        <begin position="77"/>
        <end position="106"/>
    </location>
</feature>
<dbReference type="Proteomes" id="UP000294368">
    <property type="component" value="Chromosome"/>
</dbReference>
<dbReference type="HAMAP" id="MF_01067">
    <property type="entry name" value="UPF0259"/>
    <property type="match status" value="1"/>
</dbReference>
<evidence type="ECO:0000256" key="6">
    <source>
        <dbReference type="ARBA" id="ARBA00023136"/>
    </source>
</evidence>
<comment type="similarity">
    <text evidence="2 7">Belongs to the UPF0259 family.</text>
</comment>
<dbReference type="OrthoDB" id="6454524at2"/>
<evidence type="ECO:0000256" key="4">
    <source>
        <dbReference type="ARBA" id="ARBA00022692"/>
    </source>
</evidence>
<keyword evidence="6 7" id="KW-0472">Membrane</keyword>
<evidence type="ECO:0000313" key="8">
    <source>
        <dbReference type="EMBL" id="VFP83243.1"/>
    </source>
</evidence>
<name>A0A451DAJ9_9GAMM</name>
<dbReference type="Pfam" id="PF06790">
    <property type="entry name" value="UPF0259"/>
    <property type="match status" value="1"/>
</dbReference>
<feature type="transmembrane region" description="Helical" evidence="7">
    <location>
        <begin position="153"/>
        <end position="177"/>
    </location>
</feature>
<dbReference type="InterPro" id="IPR009627">
    <property type="entry name" value="UPF0259"/>
</dbReference>
<protein>
    <recommendedName>
        <fullName evidence="7">UPF0259 membrane protein ERCIKOCA2762_485</fullName>
    </recommendedName>
</protein>
<dbReference type="GO" id="GO:0005886">
    <property type="term" value="C:plasma membrane"/>
    <property type="evidence" value="ECO:0007669"/>
    <property type="project" value="UniProtKB-SubCell"/>
</dbReference>
<dbReference type="EMBL" id="LR217715">
    <property type="protein sequence ID" value="VFP83243.1"/>
    <property type="molecule type" value="Genomic_DNA"/>
</dbReference>
<sequence>MLITASTLYRDTGNFFRHQLLNITLLVVFTSCIMMIVSKILMPSIDEMQVFGDDLSIGMTRSFFEMIRNMSLEQQKVLLQISASGTCSSLIGNTLLLGGMLSLIRLVSSGKRVSALRAVIASSPDLINLLSLTFLMMLSIQIGFMVLVVPGVFLSVTLALAPMIITTDKVGIFTAIYTSSQMGWSHVKVISPVVMVWILAKILILVLASAFVILPPDIAILLLNVLSNFISSILVIYLSRLYMLLH</sequence>
<dbReference type="RefSeq" id="WP_157988596.1">
    <property type="nucleotide sequence ID" value="NZ_LR217715.1"/>
</dbReference>
<feature type="transmembrane region" description="Helical" evidence="7">
    <location>
        <begin position="126"/>
        <end position="147"/>
    </location>
</feature>
<evidence type="ECO:0000256" key="5">
    <source>
        <dbReference type="ARBA" id="ARBA00022989"/>
    </source>
</evidence>
<comment type="subcellular location">
    <subcellularLocation>
        <location evidence="1">Cell inner membrane</location>
        <topology evidence="1">Multi-pass membrane protein</topology>
    </subcellularLocation>
    <subcellularLocation>
        <location evidence="7">Cell membrane</location>
        <topology evidence="7">Multi-pass membrane protein</topology>
    </subcellularLocation>
</comment>
<evidence type="ECO:0000256" key="1">
    <source>
        <dbReference type="ARBA" id="ARBA00004429"/>
    </source>
</evidence>
<evidence type="ECO:0000256" key="7">
    <source>
        <dbReference type="HAMAP-Rule" id="MF_01067"/>
    </source>
</evidence>
<keyword evidence="4 7" id="KW-0812">Transmembrane</keyword>